<dbReference type="PROSITE" id="PS00109">
    <property type="entry name" value="PROTEIN_KINASE_TYR"/>
    <property type="match status" value="1"/>
</dbReference>
<dbReference type="InterPro" id="IPR008266">
    <property type="entry name" value="Tyr_kinase_AS"/>
</dbReference>
<comment type="caution">
    <text evidence="3">The sequence shown here is derived from an EMBL/GenBank/DDBJ whole genome shotgun (WGS) entry which is preliminary data.</text>
</comment>
<sequence length="333" mass="37082">MRAHDLSAGGGVLARAHDVARAAARIHGLPDAEVTLINVSENATYRVDDPVTGRRSILRVHRLGYHSIPAILSELAWLEALREQEGIRTPRVLQAPDGSRVLTVPGAEPRECVMFELLPGAEPSLENPVPGFERLGALTARMHRHARRWSRPEWFTRFHWDYEAALGAGARWGRWQDGLGMEAEARAVLGRLDKELRERLHRFGRGPERYGLVHADLRSANLLVAGEGPPSVIDFDDCGFGWHLYDLAAAVSFIEHLPEVPELLDAWVRGYRTVLDLPAEDEAEIWTFVMFRRLLLVAWIGTHTGADIAVELGSGYTEGACELAERYLGGSLR</sequence>
<dbReference type="Proteomes" id="UP001596514">
    <property type="component" value="Unassembled WGS sequence"/>
</dbReference>
<proteinExistence type="inferred from homology"/>
<keyword evidence="4" id="KW-1185">Reference proteome</keyword>
<evidence type="ECO:0000256" key="1">
    <source>
        <dbReference type="ARBA" id="ARBA00038240"/>
    </source>
</evidence>
<dbReference type="InterPro" id="IPR050249">
    <property type="entry name" value="Pseudomonas-type_ThrB"/>
</dbReference>
<dbReference type="RefSeq" id="WP_343965316.1">
    <property type="nucleotide sequence ID" value="NZ_BAAAGK010000028.1"/>
</dbReference>
<accession>A0ABW2STQ9</accession>
<dbReference type="Pfam" id="PF01636">
    <property type="entry name" value="APH"/>
    <property type="match status" value="1"/>
</dbReference>
<dbReference type="InterPro" id="IPR002575">
    <property type="entry name" value="Aminoglycoside_PTrfase"/>
</dbReference>
<dbReference type="PANTHER" id="PTHR21064:SF6">
    <property type="entry name" value="AMINOGLYCOSIDE PHOSPHOTRANSFERASE DOMAIN-CONTAINING PROTEIN"/>
    <property type="match status" value="1"/>
</dbReference>
<protein>
    <submittedName>
        <fullName evidence="3">Phosphotransferase enzyme family protein</fullName>
    </submittedName>
</protein>
<dbReference type="InterPro" id="IPR011009">
    <property type="entry name" value="Kinase-like_dom_sf"/>
</dbReference>
<comment type="similarity">
    <text evidence="1">Belongs to the pseudomonas-type ThrB family.</text>
</comment>
<feature type="domain" description="Aminoglycoside phosphotransferase" evidence="2">
    <location>
        <begin position="40"/>
        <end position="276"/>
    </location>
</feature>
<gene>
    <name evidence="3" type="ORF">ACFQVD_04525</name>
</gene>
<evidence type="ECO:0000313" key="4">
    <source>
        <dbReference type="Proteomes" id="UP001596514"/>
    </source>
</evidence>
<dbReference type="Gene3D" id="3.90.1200.10">
    <property type="match status" value="1"/>
</dbReference>
<evidence type="ECO:0000313" key="3">
    <source>
        <dbReference type="EMBL" id="MFC7599368.1"/>
    </source>
</evidence>
<dbReference type="EMBL" id="JBHTEE010000001">
    <property type="protein sequence ID" value="MFC7599368.1"/>
    <property type="molecule type" value="Genomic_DNA"/>
</dbReference>
<dbReference type="PANTHER" id="PTHR21064">
    <property type="entry name" value="AMINOGLYCOSIDE PHOSPHOTRANSFERASE DOMAIN-CONTAINING PROTEIN-RELATED"/>
    <property type="match status" value="1"/>
</dbReference>
<evidence type="ECO:0000259" key="2">
    <source>
        <dbReference type="Pfam" id="PF01636"/>
    </source>
</evidence>
<organism evidence="3 4">
    <name type="scientific">Streptosporangium amethystogenes subsp. fukuiense</name>
    <dbReference type="NCBI Taxonomy" id="698418"/>
    <lineage>
        <taxon>Bacteria</taxon>
        <taxon>Bacillati</taxon>
        <taxon>Actinomycetota</taxon>
        <taxon>Actinomycetes</taxon>
        <taxon>Streptosporangiales</taxon>
        <taxon>Streptosporangiaceae</taxon>
        <taxon>Streptosporangium</taxon>
    </lineage>
</organism>
<reference evidence="4" key="1">
    <citation type="journal article" date="2019" name="Int. J. Syst. Evol. Microbiol.">
        <title>The Global Catalogue of Microorganisms (GCM) 10K type strain sequencing project: providing services to taxonomists for standard genome sequencing and annotation.</title>
        <authorList>
            <consortium name="The Broad Institute Genomics Platform"/>
            <consortium name="The Broad Institute Genome Sequencing Center for Infectious Disease"/>
            <person name="Wu L."/>
            <person name="Ma J."/>
        </authorList>
    </citation>
    <scope>NUCLEOTIDE SEQUENCE [LARGE SCALE GENOMIC DNA]</scope>
    <source>
        <strain evidence="4">JCM 10083</strain>
    </source>
</reference>
<name>A0ABW2STQ9_9ACTN</name>
<dbReference type="SUPFAM" id="SSF56112">
    <property type="entry name" value="Protein kinase-like (PK-like)"/>
    <property type="match status" value="1"/>
</dbReference>